<dbReference type="GO" id="GO:0004106">
    <property type="term" value="F:chorismate mutase activity"/>
    <property type="evidence" value="ECO:0007669"/>
    <property type="project" value="InterPro"/>
</dbReference>
<accession>A0A8J2TZF3</accession>
<dbReference type="NCBIfam" id="TIGR01795">
    <property type="entry name" value="CM_mono_cladeE"/>
    <property type="match status" value="1"/>
</dbReference>
<dbReference type="GO" id="GO:0009697">
    <property type="term" value="P:salicylic acid biosynthetic process"/>
    <property type="evidence" value="ECO:0007669"/>
    <property type="project" value="TreeGrafter"/>
</dbReference>
<dbReference type="PANTHER" id="PTHR38041">
    <property type="entry name" value="CHORISMATE MUTASE"/>
    <property type="match status" value="1"/>
</dbReference>
<feature type="domain" description="Chorismate mutase" evidence="2">
    <location>
        <begin position="17"/>
        <end position="108"/>
    </location>
</feature>
<gene>
    <name evidence="3" type="ORF">GCM10011333_24720</name>
</gene>
<sequence length="116" mass="12893">MGAPADPHARMPHGADQDPLETLAQLRRSIDNIDAALVHILAERFALTTAVGRLKAEHALPPADPQREAKQIERLRALAESARLDPTFAEKFLNFIIAEVIHHHERIAEERQNGDA</sequence>
<dbReference type="Proteomes" id="UP000616114">
    <property type="component" value="Unassembled WGS sequence"/>
</dbReference>
<dbReference type="Gene3D" id="1.20.59.10">
    <property type="entry name" value="Chorismate mutase"/>
    <property type="match status" value="1"/>
</dbReference>
<evidence type="ECO:0000259" key="2">
    <source>
        <dbReference type="PROSITE" id="PS51168"/>
    </source>
</evidence>
<dbReference type="SMART" id="SM00830">
    <property type="entry name" value="CM_2"/>
    <property type="match status" value="1"/>
</dbReference>
<organism evidence="3 4">
    <name type="scientific">Sediminivirga luteola</name>
    <dbReference type="NCBI Taxonomy" id="1774748"/>
    <lineage>
        <taxon>Bacteria</taxon>
        <taxon>Bacillati</taxon>
        <taxon>Actinomycetota</taxon>
        <taxon>Actinomycetes</taxon>
        <taxon>Micrococcales</taxon>
        <taxon>Brevibacteriaceae</taxon>
        <taxon>Sediminivirga</taxon>
    </lineage>
</organism>
<evidence type="ECO:0000313" key="4">
    <source>
        <dbReference type="Proteomes" id="UP000616114"/>
    </source>
</evidence>
<dbReference type="InterPro" id="IPR036979">
    <property type="entry name" value="CM_dom_sf"/>
</dbReference>
<dbReference type="PROSITE" id="PS51168">
    <property type="entry name" value="CHORISMATE_MUT_2"/>
    <property type="match status" value="1"/>
</dbReference>
<name>A0A8J2TZF3_9MICO</name>
<dbReference type="GO" id="GO:0046417">
    <property type="term" value="P:chorismate metabolic process"/>
    <property type="evidence" value="ECO:0007669"/>
    <property type="project" value="InterPro"/>
</dbReference>
<keyword evidence="4" id="KW-1185">Reference proteome</keyword>
<dbReference type="InterPro" id="IPR002701">
    <property type="entry name" value="CM_II_prokaryot"/>
</dbReference>
<proteinExistence type="predicted"/>
<evidence type="ECO:0000256" key="1">
    <source>
        <dbReference type="ARBA" id="ARBA00023235"/>
    </source>
</evidence>
<keyword evidence="1" id="KW-0413">Isomerase</keyword>
<dbReference type="InterPro" id="IPR036263">
    <property type="entry name" value="Chorismate_II_sf"/>
</dbReference>
<dbReference type="Pfam" id="PF01817">
    <property type="entry name" value="CM_2"/>
    <property type="match status" value="1"/>
</dbReference>
<comment type="caution">
    <text evidence="3">The sequence shown here is derived from an EMBL/GenBank/DDBJ whole genome shotgun (WGS) entry which is preliminary data.</text>
</comment>
<dbReference type="NCBIfam" id="NF006691">
    <property type="entry name" value="PRK09239.1"/>
    <property type="match status" value="1"/>
</dbReference>
<dbReference type="PANTHER" id="PTHR38041:SF1">
    <property type="entry name" value="CHORISMATE MUTASE"/>
    <property type="match status" value="1"/>
</dbReference>
<reference evidence="3" key="1">
    <citation type="journal article" date="2014" name="Int. J. Syst. Evol. Microbiol.">
        <title>Complete genome sequence of Corynebacterium casei LMG S-19264T (=DSM 44701T), isolated from a smear-ripened cheese.</title>
        <authorList>
            <consortium name="US DOE Joint Genome Institute (JGI-PGF)"/>
            <person name="Walter F."/>
            <person name="Albersmeier A."/>
            <person name="Kalinowski J."/>
            <person name="Ruckert C."/>
        </authorList>
    </citation>
    <scope>NUCLEOTIDE SEQUENCE</scope>
    <source>
        <strain evidence="3">CGMCC 1.12785</strain>
    </source>
</reference>
<reference evidence="3" key="2">
    <citation type="submission" date="2020-09" db="EMBL/GenBank/DDBJ databases">
        <authorList>
            <person name="Sun Q."/>
            <person name="Zhou Y."/>
        </authorList>
    </citation>
    <scope>NUCLEOTIDE SEQUENCE</scope>
    <source>
        <strain evidence="3">CGMCC 1.12785</strain>
    </source>
</reference>
<dbReference type="InterPro" id="IPR010951">
    <property type="entry name" value="CM_bact"/>
</dbReference>
<protein>
    <submittedName>
        <fullName evidence="3">Chorismate mutase</fullName>
    </submittedName>
</protein>
<dbReference type="EMBL" id="BMFY01000011">
    <property type="protein sequence ID" value="GGA20684.1"/>
    <property type="molecule type" value="Genomic_DNA"/>
</dbReference>
<dbReference type="InterPro" id="IPR051331">
    <property type="entry name" value="Chorismate_mutase-related"/>
</dbReference>
<evidence type="ECO:0000313" key="3">
    <source>
        <dbReference type="EMBL" id="GGA20684.1"/>
    </source>
</evidence>
<dbReference type="SUPFAM" id="SSF48600">
    <property type="entry name" value="Chorismate mutase II"/>
    <property type="match status" value="1"/>
</dbReference>
<dbReference type="AlphaFoldDB" id="A0A8J2TZF3"/>